<evidence type="ECO:0000256" key="13">
    <source>
        <dbReference type="ARBA" id="ARBA00022884"/>
    </source>
</evidence>
<keyword evidence="7" id="KW-0547">Nucleotide-binding</keyword>
<dbReference type="InterPro" id="IPR000999">
    <property type="entry name" value="RNase_III_dom"/>
</dbReference>
<keyword evidence="25" id="KW-1185">Reference proteome</keyword>
<feature type="domain" description="PAZ" evidence="20">
    <location>
        <begin position="811"/>
        <end position="945"/>
    </location>
</feature>
<keyword evidence="13 18" id="KW-0694">RNA-binding</keyword>
<dbReference type="GO" id="GO:0005737">
    <property type="term" value="C:cytoplasm"/>
    <property type="evidence" value="ECO:0007669"/>
    <property type="project" value="TreeGrafter"/>
</dbReference>
<dbReference type="Proteomes" id="UP000230069">
    <property type="component" value="Unassembled WGS sequence"/>
</dbReference>
<name>A0A2G5DHZ1_AQUCA</name>
<comment type="similarity">
    <text evidence="17 18">Belongs to the helicase family. Dicer subfamily.</text>
</comment>
<dbReference type="SUPFAM" id="SSF69065">
    <property type="entry name" value="RNase III domain-like"/>
    <property type="match status" value="2"/>
</dbReference>
<dbReference type="SUPFAM" id="SSF52540">
    <property type="entry name" value="P-loop containing nucleoside triphosphate hydrolases"/>
    <property type="match status" value="1"/>
</dbReference>
<dbReference type="FunFam" id="1.10.1520.10:FF:000008">
    <property type="entry name" value="Dicer-like 104"/>
    <property type="match status" value="1"/>
</dbReference>
<dbReference type="SMART" id="SM00949">
    <property type="entry name" value="PAZ"/>
    <property type="match status" value="1"/>
</dbReference>
<dbReference type="PANTHER" id="PTHR14950:SF46">
    <property type="entry name" value="ENDORIBONUCLEASE DICER HOMOLOG 3"/>
    <property type="match status" value="1"/>
</dbReference>
<dbReference type="Pfam" id="PF00636">
    <property type="entry name" value="Ribonuclease_3"/>
    <property type="match status" value="2"/>
</dbReference>
<evidence type="ECO:0000259" key="19">
    <source>
        <dbReference type="PROSITE" id="PS50142"/>
    </source>
</evidence>
<evidence type="ECO:0000256" key="6">
    <source>
        <dbReference type="ARBA" id="ARBA00022737"/>
    </source>
</evidence>
<dbReference type="GO" id="GO:0004386">
    <property type="term" value="F:helicase activity"/>
    <property type="evidence" value="ECO:0007669"/>
    <property type="project" value="UniProtKB-KW"/>
</dbReference>
<evidence type="ECO:0000256" key="2">
    <source>
        <dbReference type="ARBA" id="ARBA00001946"/>
    </source>
</evidence>
<keyword evidence="9" id="KW-0378">Hydrolase</keyword>
<dbReference type="CDD" id="cd18034">
    <property type="entry name" value="DEXHc_dicer"/>
    <property type="match status" value="1"/>
</dbReference>
<accession>A0A2G5DHZ1</accession>
<keyword evidence="6" id="KW-0677">Repeat</keyword>
<dbReference type="SMART" id="SM00487">
    <property type="entry name" value="DEXDc"/>
    <property type="match status" value="1"/>
</dbReference>
<evidence type="ECO:0000256" key="9">
    <source>
        <dbReference type="ARBA" id="ARBA00022801"/>
    </source>
</evidence>
<evidence type="ECO:0000256" key="10">
    <source>
        <dbReference type="ARBA" id="ARBA00022806"/>
    </source>
</evidence>
<evidence type="ECO:0000256" key="16">
    <source>
        <dbReference type="ARBA" id="ARBA00023242"/>
    </source>
</evidence>
<dbReference type="OrthoDB" id="6513042at2759"/>
<dbReference type="PANTHER" id="PTHR14950">
    <property type="entry name" value="DICER-RELATED"/>
    <property type="match status" value="1"/>
</dbReference>
<dbReference type="PROSITE" id="PS00517">
    <property type="entry name" value="RNASE_3_1"/>
    <property type="match status" value="1"/>
</dbReference>
<dbReference type="SMART" id="SM00535">
    <property type="entry name" value="RIBOc"/>
    <property type="match status" value="2"/>
</dbReference>
<keyword evidence="12" id="KW-0460">Magnesium</keyword>
<evidence type="ECO:0000259" key="22">
    <source>
        <dbReference type="PROSITE" id="PS51194"/>
    </source>
</evidence>
<feature type="domain" description="Helicase ATP-binding" evidence="21">
    <location>
        <begin position="30"/>
        <end position="187"/>
    </location>
</feature>
<dbReference type="STRING" id="218851.A0A2G5DHZ1"/>
<evidence type="ECO:0000256" key="12">
    <source>
        <dbReference type="ARBA" id="ARBA00022842"/>
    </source>
</evidence>
<dbReference type="GO" id="GO:0003723">
    <property type="term" value="F:RNA binding"/>
    <property type="evidence" value="ECO:0007669"/>
    <property type="project" value="UniProtKB-UniRule"/>
</dbReference>
<dbReference type="FunFam" id="3.40.50.300:FF:000705">
    <property type="entry name" value="Endoribonuclease dicer-like protein"/>
    <property type="match status" value="1"/>
</dbReference>
<dbReference type="InterPro" id="IPR014001">
    <property type="entry name" value="Helicase_ATP-bd"/>
</dbReference>
<evidence type="ECO:0000256" key="8">
    <source>
        <dbReference type="ARBA" id="ARBA00022759"/>
    </source>
</evidence>
<evidence type="ECO:0000256" key="18">
    <source>
        <dbReference type="PROSITE-ProRule" id="PRU00657"/>
    </source>
</evidence>
<dbReference type="Pfam" id="PF00271">
    <property type="entry name" value="Helicase_C"/>
    <property type="match status" value="1"/>
</dbReference>
<proteinExistence type="inferred from homology"/>
<evidence type="ECO:0000256" key="4">
    <source>
        <dbReference type="ARBA" id="ARBA00022722"/>
    </source>
</evidence>
<dbReference type="CDD" id="cd18802">
    <property type="entry name" value="SF2_C_dicer"/>
    <property type="match status" value="1"/>
</dbReference>
<keyword evidence="8" id="KW-0255">Endonuclease</keyword>
<comment type="cofactor">
    <cofactor evidence="1">
        <name>Mn(2+)</name>
        <dbReference type="ChEBI" id="CHEBI:29035"/>
    </cofactor>
</comment>
<evidence type="ECO:0000313" key="24">
    <source>
        <dbReference type="EMBL" id="PIA43114.1"/>
    </source>
</evidence>
<reference evidence="24 25" key="1">
    <citation type="submission" date="2017-09" db="EMBL/GenBank/DDBJ databases">
        <title>WGS assembly of Aquilegia coerulea Goldsmith.</title>
        <authorList>
            <person name="Hodges S."/>
            <person name="Kramer E."/>
            <person name="Nordborg M."/>
            <person name="Tomkins J."/>
            <person name="Borevitz J."/>
            <person name="Derieg N."/>
            <person name="Yan J."/>
            <person name="Mihaltcheva S."/>
            <person name="Hayes R.D."/>
            <person name="Rokhsar D."/>
        </authorList>
    </citation>
    <scope>NUCLEOTIDE SEQUENCE [LARGE SCALE GENOMIC DNA]</scope>
    <source>
        <strain evidence="25">cv. Goldsmith</strain>
    </source>
</reference>
<dbReference type="InterPro" id="IPR027417">
    <property type="entry name" value="P-loop_NTPase"/>
</dbReference>
<dbReference type="CDD" id="cd00593">
    <property type="entry name" value="RIBOc"/>
    <property type="match status" value="2"/>
</dbReference>
<dbReference type="SUPFAM" id="SSF101690">
    <property type="entry name" value="PAZ domain"/>
    <property type="match status" value="1"/>
</dbReference>
<feature type="domain" description="Helicase C-terminal" evidence="22">
    <location>
        <begin position="329"/>
        <end position="488"/>
    </location>
</feature>
<dbReference type="EMBL" id="KZ305037">
    <property type="protein sequence ID" value="PIA43114.1"/>
    <property type="molecule type" value="Genomic_DNA"/>
</dbReference>
<dbReference type="Gene3D" id="3.30.160.20">
    <property type="match status" value="1"/>
</dbReference>
<feature type="domain" description="RNase III" evidence="19">
    <location>
        <begin position="970"/>
        <end position="1142"/>
    </location>
</feature>
<evidence type="ECO:0000259" key="21">
    <source>
        <dbReference type="PROSITE" id="PS51192"/>
    </source>
</evidence>
<evidence type="ECO:0000256" key="7">
    <source>
        <dbReference type="ARBA" id="ARBA00022741"/>
    </source>
</evidence>
<evidence type="ECO:0000259" key="23">
    <source>
        <dbReference type="PROSITE" id="PS51327"/>
    </source>
</evidence>
<dbReference type="PROSITE" id="PS50142">
    <property type="entry name" value="RNASE_3_2"/>
    <property type="match status" value="2"/>
</dbReference>
<dbReference type="Gene3D" id="3.40.50.300">
    <property type="entry name" value="P-loop containing nucleotide triphosphate hydrolases"/>
    <property type="match status" value="2"/>
</dbReference>
<dbReference type="PROSITE" id="PS50821">
    <property type="entry name" value="PAZ"/>
    <property type="match status" value="1"/>
</dbReference>
<dbReference type="SMART" id="SM00490">
    <property type="entry name" value="HELICc"/>
    <property type="match status" value="1"/>
</dbReference>
<dbReference type="FunFam" id="3.40.50.300:FF:000420">
    <property type="entry name" value="Endoribonuclease dicer-like 1"/>
    <property type="match status" value="1"/>
</dbReference>
<keyword evidence="15" id="KW-0464">Manganese</keyword>
<dbReference type="GO" id="GO:0010267">
    <property type="term" value="P:ta-siRNA processing"/>
    <property type="evidence" value="ECO:0007669"/>
    <property type="project" value="UniProtKB-ARBA"/>
</dbReference>
<dbReference type="Gene3D" id="1.10.1520.10">
    <property type="entry name" value="Ribonuclease III domain"/>
    <property type="match status" value="2"/>
</dbReference>
<sequence>MEESSNSNEKIANYDDSFKKFQPRSYQKKVFEVARRGNTIAVLPTGSGKTMIAVMLIKEISIGFNINDEKNLIIFLAPTVNLVNQQYEVIEFHTNLKVKQYFGALGVDEWDLKGWNKQVQEQDVMVMTPQILLDALRKAFFSLNVVSLMVFDECHRATGNHPYAKIMKEFYHKSANKPKIFGMTASPVIKKGVSSAIDCEDQISTLESLLDAKAYTVEDKTEIEEFVPSATEVRRYYDPDFFFHEELKQKLESSRCKAAKVCAENARVSVITEECELYRTSFVQCRNFLEEVVHIFEESLPHEYNFFFNMESDALNATKNGYISPKLYELVQIFQSFGGYKELLCLIFVERIIAAKVIHRFMRRLQYLSHLKVSYLTGGSASLDALTPKMQKKALDSFRRGEVNLLFTTDVAEEGIHVANCSCVIRFDLPKTVRSYVQSRGRSRQTGSQYILMLERGNIEQRNLLYDIIRSEHSMKDSTLNRDPDSSISKVWCTEEPNTYFVESTGASVTTDSSVSLIYRYCEKLPGDMYFTPKPKFHYTLSGELYECELTLPSSALLRRIVGSKASNCHLAKQLVCLEACKKLHELGLLDDHLLPSVEELMGDDSMTTDEGYLSGAGTTKRKELHGTTIAGALSGSWGSKTDGFSLHGYRVDFSCNQDDEFYSAFVLLLESKLDDDVAKSEVELFLVADKLVKSSISPCGQLLLDAEQVKNARKFQEFFFNGLFGKLFIGSKSSGIQRKFMLKEENKSLWISSNMYMLLPLETLVPIHASVKINWREINACVSAIEFVKERLLQDGEYCPSRIHDEAECKSSDIVNLANTSVPLHGLKDMVVLAIHTGKVYSVLEVRIEMSAESSFDGDFDAIPSTYTSFREYFYTKYIQVMLLMLHRTRYGISLQYPGQPLLRLKQSHNAHNLLAKRKTEGGTVTEKPLAFVHMPAELLVSVDVSIDVLKSFYLLPSLMHRLESLMLAVQLRDEISCSFNFGYISSSLILEALTSRRCCEDFSHERLELLGDSVLKYVVSYTLFLKYPKKHEGQLSARRSFAVCNSTLHKIGTSRKLQGYIRDGAFDPRRWLAPGQRSLRPVPCICGVDTSDVPLESKFVTEDTKIVVGKACDRGHRWMCSKTISDCVEALVGAYYVGGGLTAAVMLMKWLGIGVELEPTSLIDTAIFNASLWCKNPEANATQLLESKLNYCFITKGLVLEAITHASQQELGLDYCYQRLEFLGDSVLDLLITCHLFQNHKDIDPGELTDLRSASVNNENFAKVVVKHNLHQHLQHSSGLLLEQIKEYKKFVSNSQDYYSFQRVKCPKALGDLAESIAGAILIDTKLNLDEVWRIFKPLLSPIVTPEKLELPPFRELNELCSHCGYFIKETCIEKEEAVHVELLVQLEDILLKGEACDKRKKAAKGQAALHLLKDLEERGISHSRHVSRKNLDIVVGESSIEDLDITIHRQATEKESTTSSSKRKKITDDSFLRNSTADSALAHDSAENLTAPVVINITKKRGGPRSTLYDLCKRMQWPMPTFNSTEQQSRSPVQFGSGSESRIGFNIFASKIKLHVPNFGAIELTGEETADKKSSQDSAALTMLYELGRQGKCAISVT</sequence>
<dbReference type="InterPro" id="IPR001650">
    <property type="entry name" value="Helicase_C-like"/>
</dbReference>
<dbReference type="InterPro" id="IPR036085">
    <property type="entry name" value="PAZ_dom_sf"/>
</dbReference>
<dbReference type="PROSITE" id="PS51192">
    <property type="entry name" value="HELICASE_ATP_BIND_1"/>
    <property type="match status" value="1"/>
</dbReference>
<dbReference type="Gene3D" id="2.170.260.10">
    <property type="entry name" value="paz domain"/>
    <property type="match status" value="1"/>
</dbReference>
<dbReference type="InterPro" id="IPR005034">
    <property type="entry name" value="Dicer_dimerisation"/>
</dbReference>
<keyword evidence="10" id="KW-0347">Helicase</keyword>
<gene>
    <name evidence="24" type="ORF">AQUCO_02000511v1</name>
</gene>
<comment type="subcellular location">
    <subcellularLocation>
        <location evidence="3">Nucleus</location>
    </subcellularLocation>
</comment>
<dbReference type="GO" id="GO:0004525">
    <property type="term" value="F:ribonuclease III activity"/>
    <property type="evidence" value="ECO:0007669"/>
    <property type="project" value="InterPro"/>
</dbReference>
<keyword evidence="4" id="KW-0540">Nuclease</keyword>
<dbReference type="FunCoup" id="A0A2G5DHZ1">
    <property type="interactions" value="1920"/>
</dbReference>
<organism evidence="24 25">
    <name type="scientific">Aquilegia coerulea</name>
    <name type="common">Rocky mountain columbine</name>
    <dbReference type="NCBI Taxonomy" id="218851"/>
    <lineage>
        <taxon>Eukaryota</taxon>
        <taxon>Viridiplantae</taxon>
        <taxon>Streptophyta</taxon>
        <taxon>Embryophyta</taxon>
        <taxon>Tracheophyta</taxon>
        <taxon>Spermatophyta</taxon>
        <taxon>Magnoliopsida</taxon>
        <taxon>Ranunculales</taxon>
        <taxon>Ranunculaceae</taxon>
        <taxon>Thalictroideae</taxon>
        <taxon>Aquilegia</taxon>
    </lineage>
</organism>
<dbReference type="GO" id="GO:0046872">
    <property type="term" value="F:metal ion binding"/>
    <property type="evidence" value="ECO:0007669"/>
    <property type="project" value="UniProtKB-KW"/>
</dbReference>
<dbReference type="GO" id="GO:0005524">
    <property type="term" value="F:ATP binding"/>
    <property type="evidence" value="ECO:0007669"/>
    <property type="project" value="UniProtKB-KW"/>
</dbReference>
<keyword evidence="14" id="KW-0943">RNA-mediated gene silencing</keyword>
<dbReference type="FunFam" id="3.30.160.380:FF:000001">
    <property type="entry name" value="Endoribonuclease dicer-like 1"/>
    <property type="match status" value="1"/>
</dbReference>
<dbReference type="PROSITE" id="PS51194">
    <property type="entry name" value="HELICASE_CTER"/>
    <property type="match status" value="1"/>
</dbReference>
<feature type="domain" description="Dicer dsRNA-binding fold" evidence="23">
    <location>
        <begin position="514"/>
        <end position="604"/>
    </location>
</feature>
<evidence type="ECO:0000256" key="3">
    <source>
        <dbReference type="ARBA" id="ARBA00004123"/>
    </source>
</evidence>
<keyword evidence="5" id="KW-0479">Metal-binding</keyword>
<dbReference type="GO" id="GO:0005634">
    <property type="term" value="C:nucleus"/>
    <property type="evidence" value="ECO:0007669"/>
    <property type="project" value="UniProtKB-SubCell"/>
</dbReference>
<dbReference type="Pfam" id="PF00270">
    <property type="entry name" value="DEAD"/>
    <property type="match status" value="1"/>
</dbReference>
<evidence type="ECO:0000259" key="20">
    <source>
        <dbReference type="PROSITE" id="PS50821"/>
    </source>
</evidence>
<protein>
    <submittedName>
        <fullName evidence="24">Uncharacterized protein</fullName>
    </submittedName>
</protein>
<dbReference type="InParanoid" id="A0A2G5DHZ1"/>
<dbReference type="InterPro" id="IPR036389">
    <property type="entry name" value="RNase_III_sf"/>
</dbReference>
<dbReference type="PROSITE" id="PS51327">
    <property type="entry name" value="DICER_DSRBF"/>
    <property type="match status" value="1"/>
</dbReference>
<dbReference type="InterPro" id="IPR038248">
    <property type="entry name" value="Dicer_dimer_sf"/>
</dbReference>
<dbReference type="InterPro" id="IPR011545">
    <property type="entry name" value="DEAD/DEAH_box_helicase_dom"/>
</dbReference>
<comment type="cofactor">
    <cofactor evidence="2">
        <name>Mg(2+)</name>
        <dbReference type="ChEBI" id="CHEBI:18420"/>
    </cofactor>
</comment>
<dbReference type="Pfam" id="PF03368">
    <property type="entry name" value="Dicer_dimer"/>
    <property type="match status" value="1"/>
</dbReference>
<evidence type="ECO:0000313" key="25">
    <source>
        <dbReference type="Proteomes" id="UP000230069"/>
    </source>
</evidence>
<dbReference type="Gene3D" id="3.30.160.380">
    <property type="entry name" value="Dicer dimerisation domain"/>
    <property type="match status" value="1"/>
</dbReference>
<evidence type="ECO:0000256" key="11">
    <source>
        <dbReference type="ARBA" id="ARBA00022840"/>
    </source>
</evidence>
<keyword evidence="11" id="KW-0067">ATP-binding</keyword>
<dbReference type="FunFam" id="1.10.1520.10:FF:000004">
    <property type="entry name" value="Endoribonuclease dicer-like 1"/>
    <property type="match status" value="1"/>
</dbReference>
<evidence type="ECO:0000256" key="14">
    <source>
        <dbReference type="ARBA" id="ARBA00023158"/>
    </source>
</evidence>
<dbReference type="InterPro" id="IPR003100">
    <property type="entry name" value="PAZ_dom"/>
</dbReference>
<evidence type="ECO:0000256" key="15">
    <source>
        <dbReference type="ARBA" id="ARBA00023211"/>
    </source>
</evidence>
<evidence type="ECO:0000256" key="1">
    <source>
        <dbReference type="ARBA" id="ARBA00001936"/>
    </source>
</evidence>
<evidence type="ECO:0000256" key="5">
    <source>
        <dbReference type="ARBA" id="ARBA00022723"/>
    </source>
</evidence>
<feature type="domain" description="RNase III" evidence="19">
    <location>
        <begin position="1184"/>
        <end position="1328"/>
    </location>
</feature>
<evidence type="ECO:0000256" key="17">
    <source>
        <dbReference type="ARBA" id="ARBA00035116"/>
    </source>
</evidence>
<keyword evidence="16" id="KW-0539">Nucleus</keyword>